<gene>
    <name evidence="2" type="ORF">DS843_30445</name>
</gene>
<proteinExistence type="predicted"/>
<comment type="caution">
    <text evidence="2">The sequence shown here is derived from an EMBL/GenBank/DDBJ whole genome shotgun (WGS) entry which is preliminary data.</text>
</comment>
<organism evidence="2 3">
    <name type="scientific">Roseomonas genomospecies 6</name>
    <dbReference type="NCBI Taxonomy" id="214106"/>
    <lineage>
        <taxon>Bacteria</taxon>
        <taxon>Pseudomonadati</taxon>
        <taxon>Pseudomonadota</taxon>
        <taxon>Alphaproteobacteria</taxon>
        <taxon>Acetobacterales</taxon>
        <taxon>Roseomonadaceae</taxon>
        <taxon>Roseomonas</taxon>
    </lineage>
</organism>
<keyword evidence="3" id="KW-1185">Reference proteome</keyword>
<evidence type="ECO:0000313" key="3">
    <source>
        <dbReference type="Proteomes" id="UP000480854"/>
    </source>
</evidence>
<dbReference type="InterPro" id="IPR004843">
    <property type="entry name" value="Calcineurin-like_PHP"/>
</dbReference>
<dbReference type="SUPFAM" id="SSF56300">
    <property type="entry name" value="Metallo-dependent phosphatases"/>
    <property type="match status" value="1"/>
</dbReference>
<dbReference type="Pfam" id="PF00149">
    <property type="entry name" value="Metallophos"/>
    <property type="match status" value="1"/>
</dbReference>
<sequence length="227" mass="24931">MRILHVSDLHLDNAMAGGPHGWFGGFDFAGHTESPEDTLVIVGDTGEHVDDTIDFLNAAATRFRSVVAVWGNHETGSPTHARAPNVHILDLTPDGLHINDDQRVGYVGGCLAPTDSVSLTRTERGLRRLEASSAVERIVVVSHFVPTARIGPLIGRDIRAKCNDLLDRLAPAHVKPTTVAFGHLHIEVEVMIDGVCLVSNPRGYRKERRDRSVFRDFKELPFPPMTP</sequence>
<protein>
    <recommendedName>
        <fullName evidence="1">Calcineurin-like phosphoesterase domain-containing protein</fullName>
    </recommendedName>
</protein>
<dbReference type="Gene3D" id="3.60.21.10">
    <property type="match status" value="1"/>
</dbReference>
<dbReference type="RefSeq" id="WP_149472570.1">
    <property type="nucleotide sequence ID" value="NZ_QOKW01000060.1"/>
</dbReference>
<dbReference type="PANTHER" id="PTHR37844">
    <property type="entry name" value="SER/THR PROTEIN PHOSPHATASE SUPERFAMILY (AFU_ORTHOLOGUE AFUA_1G14840)"/>
    <property type="match status" value="1"/>
</dbReference>
<evidence type="ECO:0000313" key="2">
    <source>
        <dbReference type="EMBL" id="KAA0675690.1"/>
    </source>
</evidence>
<dbReference type="GO" id="GO:0016787">
    <property type="term" value="F:hydrolase activity"/>
    <property type="evidence" value="ECO:0007669"/>
    <property type="project" value="InterPro"/>
</dbReference>
<dbReference type="InterPro" id="IPR029052">
    <property type="entry name" value="Metallo-depent_PP-like"/>
</dbReference>
<name>A0A9W7KMP1_9PROT</name>
<dbReference type="AlphaFoldDB" id="A0A9W7KMP1"/>
<dbReference type="OrthoDB" id="9013891at2"/>
<dbReference type="EMBL" id="QOKW01000060">
    <property type="protein sequence ID" value="KAA0675690.1"/>
    <property type="molecule type" value="Genomic_DNA"/>
</dbReference>
<evidence type="ECO:0000259" key="1">
    <source>
        <dbReference type="Pfam" id="PF00149"/>
    </source>
</evidence>
<reference evidence="2 3" key="1">
    <citation type="submission" date="2018-07" db="EMBL/GenBank/DDBJ databases">
        <title>Genome sequence of Azospirillum sp. ATCC 49961.</title>
        <authorList>
            <person name="Sant'Anna F.H."/>
            <person name="Baldani J.I."/>
            <person name="Zilli J.E."/>
            <person name="Reis V.M."/>
            <person name="Hartmann A."/>
            <person name="Cruz L."/>
            <person name="de Souza E.M."/>
            <person name="de Oliveira Pedrosa F."/>
            <person name="Passaglia L.M.P."/>
        </authorList>
    </citation>
    <scope>NUCLEOTIDE SEQUENCE [LARGE SCALE GENOMIC DNA]</scope>
    <source>
        <strain evidence="2 3">ATCC 49961</strain>
    </source>
</reference>
<accession>A0A9W7KMP1</accession>
<feature type="domain" description="Calcineurin-like phosphoesterase" evidence="1">
    <location>
        <begin position="1"/>
        <end position="186"/>
    </location>
</feature>
<dbReference type="PANTHER" id="PTHR37844:SF2">
    <property type="entry name" value="SER_THR PROTEIN PHOSPHATASE SUPERFAMILY (AFU_ORTHOLOGUE AFUA_1G14840)"/>
    <property type="match status" value="1"/>
</dbReference>
<dbReference type="Proteomes" id="UP000480854">
    <property type="component" value="Unassembled WGS sequence"/>
</dbReference>